<evidence type="ECO:0000256" key="7">
    <source>
        <dbReference type="ARBA" id="ARBA00023187"/>
    </source>
</evidence>
<feature type="compositionally biased region" description="Polar residues" evidence="9">
    <location>
        <begin position="112"/>
        <end position="121"/>
    </location>
</feature>
<dbReference type="InterPro" id="IPR036867">
    <property type="entry name" value="R3H_dom_sf"/>
</dbReference>
<accession>A0ABZ1CSL7</accession>
<dbReference type="CDD" id="cd02646">
    <property type="entry name" value="R3H_G-patch"/>
    <property type="match status" value="1"/>
</dbReference>
<dbReference type="GeneID" id="87953234"/>
<dbReference type="Proteomes" id="UP001329825">
    <property type="component" value="Chromosome 1"/>
</dbReference>
<dbReference type="Pfam" id="PF01424">
    <property type="entry name" value="R3H"/>
    <property type="match status" value="1"/>
</dbReference>
<evidence type="ECO:0000313" key="13">
    <source>
        <dbReference type="Proteomes" id="UP001329825"/>
    </source>
</evidence>
<dbReference type="PROSITE" id="PS50174">
    <property type="entry name" value="G_PATCH"/>
    <property type="match status" value="1"/>
</dbReference>
<feature type="region of interest" description="Disordered" evidence="9">
    <location>
        <begin position="1"/>
        <end position="51"/>
    </location>
</feature>
<evidence type="ECO:0000256" key="2">
    <source>
        <dbReference type="ARBA" id="ARBA00004496"/>
    </source>
</evidence>
<feature type="compositionally biased region" description="Low complexity" evidence="9">
    <location>
        <begin position="226"/>
        <end position="239"/>
    </location>
</feature>
<evidence type="ECO:0000256" key="8">
    <source>
        <dbReference type="ARBA" id="ARBA00023242"/>
    </source>
</evidence>
<dbReference type="RefSeq" id="XP_062788914.1">
    <property type="nucleotide sequence ID" value="XM_062932863.1"/>
</dbReference>
<feature type="region of interest" description="Disordered" evidence="9">
    <location>
        <begin position="71"/>
        <end position="129"/>
    </location>
</feature>
<comment type="similarity">
    <text evidence="3">Belongs to the SQS1 family.</text>
</comment>
<reference evidence="12 13" key="1">
    <citation type="submission" date="2024-01" db="EMBL/GenBank/DDBJ databases">
        <title>Comparative genomics of Cryptococcus and Kwoniella reveals pathogenesis evolution and contrasting modes of karyotype evolution via chromosome fusion or intercentromeric recombination.</title>
        <authorList>
            <person name="Coelho M.A."/>
            <person name="David-Palma M."/>
            <person name="Shea T."/>
            <person name="Bowers K."/>
            <person name="McGinley-Smith S."/>
            <person name="Mohammad A.W."/>
            <person name="Gnirke A."/>
            <person name="Yurkov A.M."/>
            <person name="Nowrousian M."/>
            <person name="Sun S."/>
            <person name="Cuomo C.A."/>
            <person name="Heitman J."/>
        </authorList>
    </citation>
    <scope>NUCLEOTIDE SEQUENCE [LARGE SCALE GENOMIC DNA]</scope>
    <source>
        <strain evidence="12">CBS 11374</strain>
    </source>
</reference>
<feature type="region of interest" description="Disordered" evidence="9">
    <location>
        <begin position="563"/>
        <end position="594"/>
    </location>
</feature>
<dbReference type="InterPro" id="IPR034082">
    <property type="entry name" value="R3H_G-patch"/>
</dbReference>
<dbReference type="InterPro" id="IPR000467">
    <property type="entry name" value="G_patch_dom"/>
</dbReference>
<dbReference type="SUPFAM" id="SSF82708">
    <property type="entry name" value="R3H domain"/>
    <property type="match status" value="1"/>
</dbReference>
<dbReference type="SMART" id="SM00393">
    <property type="entry name" value="R3H"/>
    <property type="match status" value="1"/>
</dbReference>
<evidence type="ECO:0000256" key="9">
    <source>
        <dbReference type="SAM" id="MobiDB-lite"/>
    </source>
</evidence>
<feature type="region of interest" description="Disordered" evidence="9">
    <location>
        <begin position="872"/>
        <end position="902"/>
    </location>
</feature>
<dbReference type="PROSITE" id="PS51061">
    <property type="entry name" value="R3H"/>
    <property type="match status" value="1"/>
</dbReference>
<keyword evidence="7" id="KW-0508">mRNA splicing</keyword>
<feature type="compositionally biased region" description="Basic and acidic residues" evidence="9">
    <location>
        <begin position="457"/>
        <end position="466"/>
    </location>
</feature>
<evidence type="ECO:0000256" key="4">
    <source>
        <dbReference type="ARBA" id="ARBA00018964"/>
    </source>
</evidence>
<organism evidence="12 13">
    <name type="scientific">Kwoniella shivajii</name>
    <dbReference type="NCBI Taxonomy" id="564305"/>
    <lineage>
        <taxon>Eukaryota</taxon>
        <taxon>Fungi</taxon>
        <taxon>Dikarya</taxon>
        <taxon>Basidiomycota</taxon>
        <taxon>Agaricomycotina</taxon>
        <taxon>Tremellomycetes</taxon>
        <taxon>Tremellales</taxon>
        <taxon>Cryptococcaceae</taxon>
        <taxon>Kwoniella</taxon>
    </lineage>
</organism>
<dbReference type="Gene3D" id="3.30.1370.50">
    <property type="entry name" value="R3H-like domain"/>
    <property type="match status" value="1"/>
</dbReference>
<evidence type="ECO:0000256" key="1">
    <source>
        <dbReference type="ARBA" id="ARBA00004123"/>
    </source>
</evidence>
<evidence type="ECO:0000256" key="5">
    <source>
        <dbReference type="ARBA" id="ARBA00022490"/>
    </source>
</evidence>
<name>A0ABZ1CSL7_9TREE</name>
<evidence type="ECO:0000259" key="10">
    <source>
        <dbReference type="PROSITE" id="PS50174"/>
    </source>
</evidence>
<feature type="region of interest" description="Disordered" evidence="9">
    <location>
        <begin position="224"/>
        <end position="256"/>
    </location>
</feature>
<keyword evidence="6" id="KW-0507">mRNA processing</keyword>
<evidence type="ECO:0000256" key="6">
    <source>
        <dbReference type="ARBA" id="ARBA00022664"/>
    </source>
</evidence>
<keyword evidence="13" id="KW-1185">Reference proteome</keyword>
<evidence type="ECO:0000256" key="3">
    <source>
        <dbReference type="ARBA" id="ARBA00010306"/>
    </source>
</evidence>
<feature type="compositionally biased region" description="Acidic residues" evidence="9">
    <location>
        <begin position="563"/>
        <end position="592"/>
    </location>
</feature>
<dbReference type="Pfam" id="PF01585">
    <property type="entry name" value="G-patch"/>
    <property type="match status" value="1"/>
</dbReference>
<dbReference type="EMBL" id="CP141881">
    <property type="protein sequence ID" value="WRT64174.1"/>
    <property type="molecule type" value="Genomic_DNA"/>
</dbReference>
<feature type="compositionally biased region" description="Basic residues" evidence="9">
    <location>
        <begin position="441"/>
        <end position="456"/>
    </location>
</feature>
<comment type="subcellular location">
    <subcellularLocation>
        <location evidence="2">Cytoplasm</location>
    </subcellularLocation>
    <subcellularLocation>
        <location evidence="1">Nucleus</location>
    </subcellularLocation>
</comment>
<evidence type="ECO:0000313" key="12">
    <source>
        <dbReference type="EMBL" id="WRT64174.1"/>
    </source>
</evidence>
<gene>
    <name evidence="12" type="ORF">IL334_001103</name>
</gene>
<dbReference type="InterPro" id="IPR001374">
    <property type="entry name" value="R3H_dom"/>
</dbReference>
<feature type="domain" description="G-patch" evidence="10">
    <location>
        <begin position="907"/>
        <end position="949"/>
    </location>
</feature>
<feature type="region of interest" description="Disordered" evidence="9">
    <location>
        <begin position="414"/>
        <end position="491"/>
    </location>
</feature>
<sequence>MVQRQPFGDFLNSGSPSTPRGRGRGGSRGGGGRGGGRGGYTPGSGKKSFNADYSNMGFDYEKVNGQRYTKMDGFNVQPFGPPPADSGGFTPRGRGGYTPGGRGRGFQQNRGPHQNPSTPSGAATPVRGLGFRDQVPTTRAKGDHRGLGVGHSTVGKGIGTGTVTWGGGKAPLFVKAGELFKEGEVDIITMGEDHKLHVQVLPLSDPSAPQMTHLQDDTEIDIMEQPSPVTSPASSSSSSDIEEPSFTVEGEQDSIPSSLQEDALEELLGFGAESNATDANVAEMNMSTSDSAPVDHVEMTQQPITNSGPDEMADVNDIPMSAGQDVLKEEDQIHVNVDETPLQQDEVLFYVDIDPDVTEDIPVPTYDTIRSTPLGEISSNNASMIPVEEEILFVPKTYRKPEPVFIDIGPASQSTRQAIVSEPPSRVFVNPRALSRAEKKAAKRDKRRGRGKKTRQKKADRVPRDDSDIEWGSDGPPVAILDVDGIDSDEGEDMKILRDYLKGTMLNAESAGEEENVEAKEASETESTADDDVAEEMDVEAMRLFGQGIKGLTENGQEILDENEWQSEESQEDEVSQEEANEEDDDDDEDDSSSVLGEIDIEGMLDDISDEEQVDAFFKGSSQWTNETDWFVTAMEDALDGTEVNMRDRKSRNSLFKSIENGDFGDDWGLAPVKKGKKNKFVPPALQAQWEKDRLVKAEKKQQRELERLIAEIEPTLSGYSRKGKAKAKGKGKAHQAAVAHLIPASASQVADMFDITSDEEDEDELRLPLFKKGGRIPTSLPLEIIDQKINFFLEDGGKTTLSLPPMGKEDRKKVHMLADCYSLGSKSRGSGKTRFTVLTKNKRSGTLVDVRKLERLLSASQKVGGGFYNALRTRGSKPKAKGPSGGPSVKHKDGDMVGHGADRIGQDNIGHQLLSRMGWAEGDRIGRGAGLEAPIVAIVKNTKTGLGA</sequence>
<feature type="compositionally biased region" description="Gly residues" evidence="9">
    <location>
        <begin position="93"/>
        <end position="104"/>
    </location>
</feature>
<proteinExistence type="inferred from homology"/>
<keyword evidence="8" id="KW-0539">Nucleus</keyword>
<dbReference type="PANTHER" id="PTHR14195">
    <property type="entry name" value="G PATCH DOMAIN CONTAINING PROTEIN 2"/>
    <property type="match status" value="1"/>
</dbReference>
<feature type="region of interest" description="Disordered" evidence="9">
    <location>
        <begin position="507"/>
        <end position="535"/>
    </location>
</feature>
<protein>
    <recommendedName>
        <fullName evidence="4">Protein SQS1</fullName>
    </recommendedName>
</protein>
<dbReference type="InterPro" id="IPR051189">
    <property type="entry name" value="Splicing_assoc_domain"/>
</dbReference>
<keyword evidence="5" id="KW-0963">Cytoplasm</keyword>
<feature type="compositionally biased region" description="Gly residues" evidence="9">
    <location>
        <begin position="24"/>
        <end position="42"/>
    </location>
</feature>
<feature type="domain" description="R3H" evidence="11">
    <location>
        <begin position="780"/>
        <end position="843"/>
    </location>
</feature>
<evidence type="ECO:0000259" key="11">
    <source>
        <dbReference type="PROSITE" id="PS51061"/>
    </source>
</evidence>
<feature type="compositionally biased region" description="Basic and acidic residues" evidence="9">
    <location>
        <begin position="891"/>
        <end position="902"/>
    </location>
</feature>